<dbReference type="GO" id="GO:0031436">
    <property type="term" value="C:BRCA1-BARD1 complex"/>
    <property type="evidence" value="ECO:0007669"/>
    <property type="project" value="TreeGrafter"/>
</dbReference>
<keyword evidence="2 3" id="KW-0040">ANK repeat</keyword>
<dbReference type="PANTHER" id="PTHR24171:SF8">
    <property type="entry name" value="BRCA1-ASSOCIATED RING DOMAIN PROTEIN 1"/>
    <property type="match status" value="1"/>
</dbReference>
<proteinExistence type="predicted"/>
<feature type="repeat" description="ANK" evidence="3">
    <location>
        <begin position="285"/>
        <end position="317"/>
    </location>
</feature>
<dbReference type="SUPFAM" id="SSF48403">
    <property type="entry name" value="Ankyrin repeat"/>
    <property type="match status" value="1"/>
</dbReference>
<name>A0A914PZZ9_9BILA</name>
<dbReference type="InterPro" id="IPR036770">
    <property type="entry name" value="Ankyrin_rpt-contain_sf"/>
</dbReference>
<accession>A0A914PZZ9</accession>
<dbReference type="GO" id="GO:0085020">
    <property type="term" value="P:protein K6-linked ubiquitination"/>
    <property type="evidence" value="ECO:0007669"/>
    <property type="project" value="TreeGrafter"/>
</dbReference>
<evidence type="ECO:0000313" key="4">
    <source>
        <dbReference type="Proteomes" id="UP000887578"/>
    </source>
</evidence>
<reference evidence="5" key="1">
    <citation type="submission" date="2022-11" db="UniProtKB">
        <authorList>
            <consortium name="WormBaseParasite"/>
        </authorList>
    </citation>
    <scope>IDENTIFICATION</scope>
</reference>
<dbReference type="PROSITE" id="PS50297">
    <property type="entry name" value="ANK_REP_REGION"/>
    <property type="match status" value="1"/>
</dbReference>
<keyword evidence="1" id="KW-0677">Repeat</keyword>
<dbReference type="Proteomes" id="UP000887578">
    <property type="component" value="Unplaced"/>
</dbReference>
<dbReference type="SMART" id="SM00248">
    <property type="entry name" value="ANK"/>
    <property type="match status" value="5"/>
</dbReference>
<feature type="repeat" description="ANK" evidence="3">
    <location>
        <begin position="170"/>
        <end position="201"/>
    </location>
</feature>
<evidence type="ECO:0000256" key="1">
    <source>
        <dbReference type="ARBA" id="ARBA00022737"/>
    </source>
</evidence>
<dbReference type="InterPro" id="IPR002110">
    <property type="entry name" value="Ankyrin_rpt"/>
</dbReference>
<dbReference type="Gene3D" id="1.25.40.20">
    <property type="entry name" value="Ankyrin repeat-containing domain"/>
    <property type="match status" value="3"/>
</dbReference>
<dbReference type="Pfam" id="PF12796">
    <property type="entry name" value="Ank_2"/>
    <property type="match status" value="2"/>
</dbReference>
<dbReference type="WBParaSite" id="PDA_v2.g20463.t1">
    <property type="protein sequence ID" value="PDA_v2.g20463.t1"/>
    <property type="gene ID" value="PDA_v2.g20463"/>
</dbReference>
<dbReference type="GO" id="GO:0070531">
    <property type="term" value="C:BRCA1-A complex"/>
    <property type="evidence" value="ECO:0007669"/>
    <property type="project" value="TreeGrafter"/>
</dbReference>
<dbReference type="PROSITE" id="PS50088">
    <property type="entry name" value="ANK_REPEAT"/>
    <property type="match status" value="2"/>
</dbReference>
<keyword evidence="4" id="KW-1185">Reference proteome</keyword>
<evidence type="ECO:0000256" key="2">
    <source>
        <dbReference type="ARBA" id="ARBA00023043"/>
    </source>
</evidence>
<dbReference type="PANTHER" id="PTHR24171">
    <property type="entry name" value="ANKYRIN REPEAT DOMAIN-CONTAINING PROTEIN 39-RELATED"/>
    <property type="match status" value="1"/>
</dbReference>
<dbReference type="GO" id="GO:0004842">
    <property type="term" value="F:ubiquitin-protein transferase activity"/>
    <property type="evidence" value="ECO:0007669"/>
    <property type="project" value="TreeGrafter"/>
</dbReference>
<protein>
    <submittedName>
        <fullName evidence="5">Ankyrin repeat protein</fullName>
    </submittedName>
</protein>
<sequence>MLTTYLDAPITYRDAPITYRDAPITYLHAPITYLDAPITYLDAPIKYLDAPITYRDAYITYLDAPITLQRIKFLLAKGANVNVPNNHGWTAWDYAVGENNDNLIKLFLPKIENATTRKIFFEEYYDKQRGNKPMDKKYEKYLLKLAVLKDKTLCRFLISKGANVNVRDENGKTPLHYACENNVNIVRLLLNSGACYEAEDNEKRTPLELCKENSKIMRILNERKAMFERMTNKGVIWYYEFGLKTINKKKQTLWHFVAASGHYENLRKLMTDRGNDDSLNFQDLNGNTPLHLAVKRGFEKIVEELLNHGAFYNVENINNETAETIAQRKNYDDIKEMFEEINQLFKAAKENILEPFNFGFRYSESSL</sequence>
<evidence type="ECO:0000256" key="3">
    <source>
        <dbReference type="PROSITE-ProRule" id="PRU00023"/>
    </source>
</evidence>
<evidence type="ECO:0000313" key="5">
    <source>
        <dbReference type="WBParaSite" id="PDA_v2.g20463.t1"/>
    </source>
</evidence>
<dbReference type="AlphaFoldDB" id="A0A914PZZ9"/>
<organism evidence="4 5">
    <name type="scientific">Panagrolaimus davidi</name>
    <dbReference type="NCBI Taxonomy" id="227884"/>
    <lineage>
        <taxon>Eukaryota</taxon>
        <taxon>Metazoa</taxon>
        <taxon>Ecdysozoa</taxon>
        <taxon>Nematoda</taxon>
        <taxon>Chromadorea</taxon>
        <taxon>Rhabditida</taxon>
        <taxon>Tylenchina</taxon>
        <taxon>Panagrolaimomorpha</taxon>
        <taxon>Panagrolaimoidea</taxon>
        <taxon>Panagrolaimidae</taxon>
        <taxon>Panagrolaimus</taxon>
    </lineage>
</organism>